<name>A0ABR0TKM5_AURPU</name>
<protein>
    <submittedName>
        <fullName evidence="2">Uncharacterized protein</fullName>
    </submittedName>
</protein>
<sequence length="78" mass="8425">MSSVTKSSNSLSRQNLSSSPPTTHAMPAHPQGGYNPSAIQAWTQSLPTHTVSSRRSKQTDDAAVQAYLQAKMALFSRH</sequence>
<proteinExistence type="predicted"/>
<dbReference type="EMBL" id="JASGXD010000007">
    <property type="protein sequence ID" value="KAK6004702.1"/>
    <property type="molecule type" value="Genomic_DNA"/>
</dbReference>
<keyword evidence="3" id="KW-1185">Reference proteome</keyword>
<evidence type="ECO:0000313" key="3">
    <source>
        <dbReference type="Proteomes" id="UP001341245"/>
    </source>
</evidence>
<dbReference type="Proteomes" id="UP001341245">
    <property type="component" value="Unassembled WGS sequence"/>
</dbReference>
<gene>
    <name evidence="2" type="ORF">QM012_008564</name>
</gene>
<feature type="region of interest" description="Disordered" evidence="1">
    <location>
        <begin position="1"/>
        <end position="39"/>
    </location>
</feature>
<accession>A0ABR0TKM5</accession>
<reference evidence="2 3" key="1">
    <citation type="submission" date="2023-11" db="EMBL/GenBank/DDBJ databases">
        <title>Draft genome sequence and annotation of the polyextremotolerant black yeast-like fungus Aureobasidium pullulans NRRL 62042.</title>
        <authorList>
            <person name="Dielentheis-Frenken M.R.E."/>
            <person name="Wibberg D."/>
            <person name="Blank L.M."/>
            <person name="Tiso T."/>
        </authorList>
    </citation>
    <scope>NUCLEOTIDE SEQUENCE [LARGE SCALE GENOMIC DNA]</scope>
    <source>
        <strain evidence="2 3">NRRL 62042</strain>
    </source>
</reference>
<evidence type="ECO:0000313" key="2">
    <source>
        <dbReference type="EMBL" id="KAK6004702.1"/>
    </source>
</evidence>
<comment type="caution">
    <text evidence="2">The sequence shown here is derived from an EMBL/GenBank/DDBJ whole genome shotgun (WGS) entry which is preliminary data.</text>
</comment>
<evidence type="ECO:0000256" key="1">
    <source>
        <dbReference type="SAM" id="MobiDB-lite"/>
    </source>
</evidence>
<feature type="compositionally biased region" description="Low complexity" evidence="1">
    <location>
        <begin position="7"/>
        <end position="19"/>
    </location>
</feature>
<organism evidence="2 3">
    <name type="scientific">Aureobasidium pullulans</name>
    <name type="common">Black yeast</name>
    <name type="synonym">Pullularia pullulans</name>
    <dbReference type="NCBI Taxonomy" id="5580"/>
    <lineage>
        <taxon>Eukaryota</taxon>
        <taxon>Fungi</taxon>
        <taxon>Dikarya</taxon>
        <taxon>Ascomycota</taxon>
        <taxon>Pezizomycotina</taxon>
        <taxon>Dothideomycetes</taxon>
        <taxon>Dothideomycetidae</taxon>
        <taxon>Dothideales</taxon>
        <taxon>Saccotheciaceae</taxon>
        <taxon>Aureobasidium</taxon>
    </lineage>
</organism>